<proteinExistence type="predicted"/>
<protein>
    <submittedName>
        <fullName evidence="1">Uncharacterized protein</fullName>
    </submittedName>
</protein>
<accession>A0ACC2LAT4</accession>
<sequence length="1085" mass="120919">MAVFNATCFHLNTFSAVSPATHQSKQSNFPPTFKIRASTSGNVGSEEKPIPDKVKTQQTVPPTVFGNAQNPILIREKNEQIDYCVSLLQNRIPDKPGIPDTKQIHAQIIKSGIFDSDGFSFLKNKLVILYVKNSGSVDDARQLFDEIPERTVPAYATLIGSYARLLQWDDVLSVFGLMVRDGVEPDKFLVPTILKACGALQALSVGTMVHAFVMRKMLELDVFVGNSLIDMYAKCGRLRSSRQVFDLMVERDVVSWTVLLTACADAGLLDEAVDIFESMQLNGVKPDLISWNALISCFAQNGDIDVALQLLEKMQEKGTKPEVISWNGIISGCVQNEYFEDAFDMFCRMRLSENPNAVTVVTVLSACSGLHALNLGKEMHSYVMKHEHKSNFFVGGALIDMYSKCGRIDYAERVFAQIRRKNTALCNNMIGAYVSEGKMEDVLELLHLMRVEGLKPDIITYNTMLAGYAKMGQKDKAFDLFSEMGQVGLKPNIVSLNVLISGFQQQGLSREALNLFRTMQSPSEIVLKYSNVNMDSPAKLLDKRIHPNAITITSALSACSDLNLMYQGKEVHAYILRNCFEGNVVVSSALVDTYSKCQDMESAVKVFHRISDKNTISWNILMAGHNHNREPEVALRLFPKMLEDGFIPSSITLIILVSACSNMAALRLGRQLHGYIEKCESDESTVTVASVLIDMYAKCGGILEAALVFNSTTQKDVVLWNAMISGYSMHGMAKDAIRLFKQLEASGVKPDHITFIAVLSACSHEGLVEEGWKYFNLMESVYGITPTLEHYTCMVGIMGGAGLLDEALNFMRRMPCQPDACMWATLLRACRVHSNSEIGEKAAKALFELEPNNASNYIALSNIYGMNGLWDAAVDVRIAMRARGLNTVLPCSWIEVGNMIHAFKAGESPHPESERIFETWDRLAQEMENAGYFPHEITFHDGEEVDPFSCFHTEKLALCYGIISSHSRSPIRISKNIRMCIDCHTSIKLISKIDRREIFIKDGCFYHHFKDGMCSCRDNCGYRNLSRRGDVSFGEGTAVVLYKRKISSKQTESNSSPCLYSLLYRGICINRSLQYAQPHPQSSGL</sequence>
<gene>
    <name evidence="1" type="ORF">MRB53_023965</name>
</gene>
<organism evidence="1 2">
    <name type="scientific">Persea americana</name>
    <name type="common">Avocado</name>
    <dbReference type="NCBI Taxonomy" id="3435"/>
    <lineage>
        <taxon>Eukaryota</taxon>
        <taxon>Viridiplantae</taxon>
        <taxon>Streptophyta</taxon>
        <taxon>Embryophyta</taxon>
        <taxon>Tracheophyta</taxon>
        <taxon>Spermatophyta</taxon>
        <taxon>Magnoliopsida</taxon>
        <taxon>Magnoliidae</taxon>
        <taxon>Laurales</taxon>
        <taxon>Lauraceae</taxon>
        <taxon>Persea</taxon>
    </lineage>
</organism>
<name>A0ACC2LAT4_PERAE</name>
<reference evidence="1 2" key="1">
    <citation type="journal article" date="2022" name="Hortic Res">
        <title>A haplotype resolved chromosomal level avocado genome allows analysis of novel avocado genes.</title>
        <authorList>
            <person name="Nath O."/>
            <person name="Fletcher S.J."/>
            <person name="Hayward A."/>
            <person name="Shaw L.M."/>
            <person name="Masouleh A.K."/>
            <person name="Furtado A."/>
            <person name="Henry R.J."/>
            <person name="Mitter N."/>
        </authorList>
    </citation>
    <scope>NUCLEOTIDE SEQUENCE [LARGE SCALE GENOMIC DNA]</scope>
    <source>
        <strain evidence="2">cv. Hass</strain>
    </source>
</reference>
<evidence type="ECO:0000313" key="2">
    <source>
        <dbReference type="Proteomes" id="UP001234297"/>
    </source>
</evidence>
<keyword evidence="2" id="KW-1185">Reference proteome</keyword>
<comment type="caution">
    <text evidence="1">The sequence shown here is derived from an EMBL/GenBank/DDBJ whole genome shotgun (WGS) entry which is preliminary data.</text>
</comment>
<dbReference type="Proteomes" id="UP001234297">
    <property type="component" value="Chromosome 7"/>
</dbReference>
<evidence type="ECO:0000313" key="1">
    <source>
        <dbReference type="EMBL" id="KAJ8630642.1"/>
    </source>
</evidence>
<dbReference type="EMBL" id="CM056815">
    <property type="protein sequence ID" value="KAJ8630642.1"/>
    <property type="molecule type" value="Genomic_DNA"/>
</dbReference>